<dbReference type="InterPro" id="IPR038610">
    <property type="entry name" value="FliK-like_C_sf"/>
</dbReference>
<dbReference type="RefSeq" id="WP_006473885.1">
    <property type="nucleotide sequence ID" value="NZ_CP090569.1"/>
</dbReference>
<dbReference type="AlphaFoldDB" id="A0A9J6ZV01"/>
<sequence length="374" mass="41412">MHITHLKLTEQLSPPPSREQLLNSLKPGQLLKATALSDNINGSVRLQIGVTKLIAQTQLAIKTGQQLTLSVEKAGELPELKLVTGRSLAEIQSTLLKSILPRQQPLTQLFQRFAELLSSPASRELPESLHQSIGQITQQLLTSARPELIQRLREGVSNSGLFSERSLLEGRPQAGDLKISLLQLLGVLKFTLGDRAGVASRFQLPQAAPQAPQPLGEAATRLLLDLAKQLDSGLARIETLQLNSLPQDDPSRQLWQFELPIRNADQTDLFTIFIKRQGTQENPDEEQIWSLTLRMNLAGLGPMRVQLRLQGKSISSLFWAEQSHTTQLLKRHTSQLKSAFEKAGLEVTQIKAYQGIPTEERELPSGLSLLDEKA</sequence>
<evidence type="ECO:0000259" key="1">
    <source>
        <dbReference type="Pfam" id="PF02120"/>
    </source>
</evidence>
<keyword evidence="2" id="KW-0282">Flagellum</keyword>
<gene>
    <name evidence="2" type="ORF">L0Y14_10865</name>
</gene>
<dbReference type="EMBL" id="CP090569">
    <property type="protein sequence ID" value="USF86638.1"/>
    <property type="molecule type" value="Genomic_DNA"/>
</dbReference>
<reference evidence="2" key="1">
    <citation type="journal article" date="2022" name="Mol. Ecol. Resour.">
        <title>The complete and closed genome of the facultative generalist Candidatus Endoriftia persephone from deep-sea hydrothermal vents.</title>
        <authorList>
            <person name="de Oliveira A.L."/>
            <person name="Srivastava A."/>
            <person name="Espada-Hinojosa S."/>
            <person name="Bright M."/>
        </authorList>
    </citation>
    <scope>NUCLEOTIDE SEQUENCE</scope>
    <source>
        <strain evidence="2">Tica-EPR-9o50.N</strain>
    </source>
</reference>
<keyword evidence="3" id="KW-1185">Reference proteome</keyword>
<accession>A0A9J6ZV01</accession>
<proteinExistence type="predicted"/>
<dbReference type="Pfam" id="PF02120">
    <property type="entry name" value="Flg_hook"/>
    <property type="match status" value="1"/>
</dbReference>
<keyword evidence="2" id="KW-0966">Cell projection</keyword>
<evidence type="ECO:0000313" key="3">
    <source>
        <dbReference type="Proteomes" id="UP001056649"/>
    </source>
</evidence>
<dbReference type="KEGG" id="eps:L0Y14_10865"/>
<protein>
    <submittedName>
        <fullName evidence="2">Flagellar hook-length control protein FliK</fullName>
    </submittedName>
</protein>
<dbReference type="InterPro" id="IPR021136">
    <property type="entry name" value="Flagellar_hook_control-like_C"/>
</dbReference>
<organism evidence="2 3">
    <name type="scientific">Candidatus Endoriftia persephonae</name>
    <dbReference type="NCBI Taxonomy" id="393765"/>
    <lineage>
        <taxon>Bacteria</taxon>
        <taxon>Pseudomonadati</taxon>
        <taxon>Pseudomonadota</taxon>
        <taxon>Gammaproteobacteria</taxon>
        <taxon>Chromatiales</taxon>
        <taxon>Sedimenticolaceae</taxon>
        <taxon>Candidatus Endoriftia</taxon>
    </lineage>
</organism>
<keyword evidence="2" id="KW-0969">Cilium</keyword>
<dbReference type="Proteomes" id="UP001056649">
    <property type="component" value="Chromosome"/>
</dbReference>
<evidence type="ECO:0000313" key="2">
    <source>
        <dbReference type="EMBL" id="USF86638.1"/>
    </source>
</evidence>
<dbReference type="Gene3D" id="3.30.750.140">
    <property type="match status" value="1"/>
</dbReference>
<feature type="domain" description="Flagellar hook-length control protein-like C-terminal" evidence="1">
    <location>
        <begin position="283"/>
        <end position="356"/>
    </location>
</feature>
<name>A0A9J6ZV01_9GAMM</name>